<reference evidence="1" key="1">
    <citation type="journal article" date="2021" name="Antonie Van Leeuwenhoek">
        <title>Draft genome and description of Waterburya agarophytonicola gen. nov. sp. nov. (Pleurocapsales, Cyanobacteria): a seaweed symbiont.</title>
        <authorList>
            <person name="Bonthond G."/>
            <person name="Shalygin S."/>
            <person name="Bayer T."/>
            <person name="Weinberger F."/>
        </authorList>
    </citation>
    <scope>NUCLEOTIDE SEQUENCE</scope>
    <source>
        <strain evidence="1">KI4</strain>
    </source>
</reference>
<sequence>MSKFITFKPIGEILQEAGLITNPQLEVALRDQTYYQDMRLGEILAVRGWIKQNTADFFVQEWFKLVNQRIEHPIGFYLQKAGLLSEQDIKAILLEQHRYSLRFGDTAVQQGLIKPDTVNFFLQNLFPSQLRNLEQKNNSQKANKKITNDDITYWATMSSHKITNS</sequence>
<keyword evidence="2" id="KW-1185">Reference proteome</keyword>
<dbReference type="EMBL" id="JADWDC010000010">
    <property type="protein sequence ID" value="MCC0176516.1"/>
    <property type="molecule type" value="Genomic_DNA"/>
</dbReference>
<accession>A0A964FF44</accession>
<dbReference type="Proteomes" id="UP000729733">
    <property type="component" value="Unassembled WGS sequence"/>
</dbReference>
<dbReference type="SUPFAM" id="SSF160246">
    <property type="entry name" value="EspE N-terminal domain-like"/>
    <property type="match status" value="2"/>
</dbReference>
<proteinExistence type="predicted"/>
<dbReference type="RefSeq" id="WP_229639554.1">
    <property type="nucleotide sequence ID" value="NZ_JADWDC010000010.1"/>
</dbReference>
<dbReference type="InterPro" id="IPR037257">
    <property type="entry name" value="T2SS_E_N_sf"/>
</dbReference>
<name>A0A964FF44_9CYAN</name>
<gene>
    <name evidence="1" type="ORF">I4641_05925</name>
</gene>
<evidence type="ECO:0000313" key="1">
    <source>
        <dbReference type="EMBL" id="MCC0176516.1"/>
    </source>
</evidence>
<organism evidence="1 2">
    <name type="scientific">Waterburya agarophytonicola KI4</name>
    <dbReference type="NCBI Taxonomy" id="2874699"/>
    <lineage>
        <taxon>Bacteria</taxon>
        <taxon>Bacillati</taxon>
        <taxon>Cyanobacteriota</taxon>
        <taxon>Cyanophyceae</taxon>
        <taxon>Pleurocapsales</taxon>
        <taxon>Hyellaceae</taxon>
        <taxon>Waterburya</taxon>
        <taxon>Waterburya agarophytonicola</taxon>
    </lineage>
</organism>
<evidence type="ECO:0000313" key="2">
    <source>
        <dbReference type="Proteomes" id="UP000729733"/>
    </source>
</evidence>
<dbReference type="AlphaFoldDB" id="A0A964FF44"/>
<protein>
    <submittedName>
        <fullName evidence="1">Uncharacterized protein</fullName>
    </submittedName>
</protein>
<comment type="caution">
    <text evidence="1">The sequence shown here is derived from an EMBL/GenBank/DDBJ whole genome shotgun (WGS) entry which is preliminary data.</text>
</comment>